<comment type="caution">
    <text evidence="1">The sequence shown here is derived from an EMBL/GenBank/DDBJ whole genome shotgun (WGS) entry which is preliminary data.</text>
</comment>
<organism evidence="1 2">
    <name type="scientific">Paragemmobacter kunshanensis</name>
    <dbReference type="NCBI Taxonomy" id="2583234"/>
    <lineage>
        <taxon>Bacteria</taxon>
        <taxon>Pseudomonadati</taxon>
        <taxon>Pseudomonadota</taxon>
        <taxon>Alphaproteobacteria</taxon>
        <taxon>Rhodobacterales</taxon>
        <taxon>Paracoccaceae</taxon>
        <taxon>Paragemmobacter</taxon>
    </lineage>
</organism>
<gene>
    <name evidence="1" type="ORF">G5V65_11255</name>
</gene>
<proteinExistence type="predicted"/>
<protein>
    <submittedName>
        <fullName evidence="1">Uncharacterized protein</fullName>
    </submittedName>
</protein>
<name>A0A6M1U1X9_9RHOB</name>
<evidence type="ECO:0000313" key="2">
    <source>
        <dbReference type="Proteomes" id="UP000474758"/>
    </source>
</evidence>
<dbReference type="Proteomes" id="UP000474758">
    <property type="component" value="Unassembled WGS sequence"/>
</dbReference>
<sequence length="45" mass="5250">MMTLKQQRDYLSKRYFRLVKIGDRAGAKEVAEQLRQIVAQILRGA</sequence>
<dbReference type="RefSeq" id="WP_165050061.1">
    <property type="nucleotide sequence ID" value="NZ_JAALFE010000010.1"/>
</dbReference>
<keyword evidence="2" id="KW-1185">Reference proteome</keyword>
<dbReference type="AlphaFoldDB" id="A0A6M1U1X9"/>
<accession>A0A6M1U1X9</accession>
<evidence type="ECO:0000313" key="1">
    <source>
        <dbReference type="EMBL" id="NGQ91474.1"/>
    </source>
</evidence>
<dbReference type="EMBL" id="JAALFE010000010">
    <property type="protein sequence ID" value="NGQ91474.1"/>
    <property type="molecule type" value="Genomic_DNA"/>
</dbReference>
<reference evidence="1 2" key="1">
    <citation type="submission" date="2020-02" db="EMBL/GenBank/DDBJ databases">
        <title>Rhodobacter translucens sp. nov., a novel bacterium isolated from activated sludge.</title>
        <authorList>
            <person name="Liu J."/>
        </authorList>
    </citation>
    <scope>NUCLEOTIDE SEQUENCE [LARGE SCALE GENOMIC DNA]</scope>
    <source>
        <strain evidence="1 2">HX-7-19</strain>
    </source>
</reference>